<accession>A0A401UB10</accession>
<keyword evidence="1" id="KW-0449">Lipoprotein</keyword>
<evidence type="ECO:0000313" key="1">
    <source>
        <dbReference type="EMBL" id="GCC52034.1"/>
    </source>
</evidence>
<dbReference type="RefSeq" id="WP_160118640.1">
    <property type="nucleotide sequence ID" value="NZ_BHXQ01000004.1"/>
</dbReference>
<evidence type="ECO:0000313" key="2">
    <source>
        <dbReference type="Proteomes" id="UP000288227"/>
    </source>
</evidence>
<dbReference type="Pfam" id="PF14109">
    <property type="entry name" value="GldH_lipo"/>
    <property type="match status" value="1"/>
</dbReference>
<reference evidence="1 2" key="1">
    <citation type="submission" date="2018-11" db="EMBL/GenBank/DDBJ databases">
        <title>Chryseotalea sanarue gen. nov., sp., nov., a member of the family Cytophagaceae, isolated from a brackish lake in Hamamatsu Japan.</title>
        <authorList>
            <person name="Maejima Y."/>
            <person name="Iino T."/>
            <person name="Muraguchi Y."/>
            <person name="Fukuda K."/>
            <person name="Ohkuma M."/>
            <person name="Moriuchi R."/>
            <person name="Dohra H."/>
            <person name="Kimbara K."/>
            <person name="Shintani M."/>
        </authorList>
    </citation>
    <scope>NUCLEOTIDE SEQUENCE [LARGE SCALE GENOMIC DNA]</scope>
    <source>
        <strain evidence="1 2">Ys</strain>
    </source>
</reference>
<organism evidence="1 2">
    <name type="scientific">Chryseotalea sanaruensis</name>
    <dbReference type="NCBI Taxonomy" id="2482724"/>
    <lineage>
        <taxon>Bacteria</taxon>
        <taxon>Pseudomonadati</taxon>
        <taxon>Bacteroidota</taxon>
        <taxon>Cytophagia</taxon>
        <taxon>Cytophagales</taxon>
        <taxon>Chryseotaleaceae</taxon>
        <taxon>Chryseotalea</taxon>
    </lineage>
</organism>
<dbReference type="InterPro" id="IPR020018">
    <property type="entry name" value="Motility-assoc_lipoprot_GldH"/>
</dbReference>
<proteinExistence type="predicted"/>
<protein>
    <submittedName>
        <fullName evidence="1">Gliding motility lipoprotein GldH</fullName>
    </submittedName>
</protein>
<dbReference type="OrthoDB" id="982482at2"/>
<dbReference type="NCBIfam" id="TIGR03511">
    <property type="entry name" value="GldH_lipo"/>
    <property type="match status" value="1"/>
</dbReference>
<gene>
    <name evidence="1" type="ORF">SanaruYs_22660</name>
</gene>
<comment type="caution">
    <text evidence="1">The sequence shown here is derived from an EMBL/GenBank/DDBJ whole genome shotgun (WGS) entry which is preliminary data.</text>
</comment>
<keyword evidence="2" id="KW-1185">Reference proteome</keyword>
<dbReference type="EMBL" id="BHXQ01000004">
    <property type="protein sequence ID" value="GCC52034.1"/>
    <property type="molecule type" value="Genomic_DNA"/>
</dbReference>
<sequence>MRNSFYSLLFVIICVGCDSTRLFEENKDLANNQWIQSDTISFSFTIRDLGKKYNVYSNIRNTSDYPYARFFFNYTIKDSTGAILHNDLKSVYLFDAKTGKPFGNTGIGDVFDHRVGLLENYVFKYNGRYTISLDQQMRLDTLAGISSVGFRLEEVVEPKR</sequence>
<dbReference type="AlphaFoldDB" id="A0A401UB10"/>
<dbReference type="Proteomes" id="UP000288227">
    <property type="component" value="Unassembled WGS sequence"/>
</dbReference>
<name>A0A401UB10_9BACT</name>